<name>A0A232F025_9HYME</name>
<reference evidence="1 2" key="1">
    <citation type="journal article" date="2017" name="Curr. Biol.">
        <title>The Evolution of Venom by Co-option of Single-Copy Genes.</title>
        <authorList>
            <person name="Martinson E.O."/>
            <person name="Mrinalini"/>
            <person name="Kelkar Y.D."/>
            <person name="Chang C.H."/>
            <person name="Werren J.H."/>
        </authorList>
    </citation>
    <scope>NUCLEOTIDE SEQUENCE [LARGE SCALE GENOMIC DNA]</scope>
    <source>
        <strain evidence="1 2">Alberta</strain>
        <tissue evidence="1">Whole body</tissue>
    </source>
</reference>
<proteinExistence type="predicted"/>
<protein>
    <submittedName>
        <fullName evidence="1">Uncharacterized protein</fullName>
    </submittedName>
</protein>
<accession>A0A232F025</accession>
<comment type="caution">
    <text evidence="1">The sequence shown here is derived from an EMBL/GenBank/DDBJ whole genome shotgun (WGS) entry which is preliminary data.</text>
</comment>
<evidence type="ECO:0000313" key="2">
    <source>
        <dbReference type="Proteomes" id="UP000215335"/>
    </source>
</evidence>
<evidence type="ECO:0000313" key="1">
    <source>
        <dbReference type="EMBL" id="OXU23768.1"/>
    </source>
</evidence>
<dbReference type="EMBL" id="NNAY01001504">
    <property type="protein sequence ID" value="OXU23768.1"/>
    <property type="molecule type" value="Genomic_DNA"/>
</dbReference>
<keyword evidence="2" id="KW-1185">Reference proteome</keyword>
<organism evidence="1 2">
    <name type="scientific">Trichomalopsis sarcophagae</name>
    <dbReference type="NCBI Taxonomy" id="543379"/>
    <lineage>
        <taxon>Eukaryota</taxon>
        <taxon>Metazoa</taxon>
        <taxon>Ecdysozoa</taxon>
        <taxon>Arthropoda</taxon>
        <taxon>Hexapoda</taxon>
        <taxon>Insecta</taxon>
        <taxon>Pterygota</taxon>
        <taxon>Neoptera</taxon>
        <taxon>Endopterygota</taxon>
        <taxon>Hymenoptera</taxon>
        <taxon>Apocrita</taxon>
        <taxon>Proctotrupomorpha</taxon>
        <taxon>Chalcidoidea</taxon>
        <taxon>Pteromalidae</taxon>
        <taxon>Pteromalinae</taxon>
        <taxon>Trichomalopsis</taxon>
    </lineage>
</organism>
<dbReference type="Proteomes" id="UP000215335">
    <property type="component" value="Unassembled WGS sequence"/>
</dbReference>
<gene>
    <name evidence="1" type="ORF">TSAR_000966</name>
</gene>
<sequence>MIRRSKIAAIPCSKLRILGTHLCPGQLVVSVDWTTTGTPPNSPDHRVNKARSTEASTFFW</sequence>
<dbReference type="AlphaFoldDB" id="A0A232F025"/>